<keyword evidence="7 10" id="KW-0560">Oxidoreductase</keyword>
<dbReference type="EC" id="1.4.3.-" evidence="10"/>
<keyword evidence="5" id="KW-1000">Mitochondrion outer membrane</keyword>
<dbReference type="GeneTree" id="ENSGT00940000166792"/>
<dbReference type="InParanoid" id="M3XKQ9"/>
<dbReference type="InterPro" id="IPR002937">
    <property type="entry name" value="Amino_oxidase"/>
</dbReference>
<evidence type="ECO:0000256" key="1">
    <source>
        <dbReference type="ARBA" id="ARBA00001974"/>
    </source>
</evidence>
<dbReference type="Gene3D" id="1.10.405.10">
    <property type="entry name" value="Guanine Nucleotide Dissociation Inhibitor, domain 1"/>
    <property type="match status" value="1"/>
</dbReference>
<reference evidence="13" key="2">
    <citation type="submission" date="2025-08" db="UniProtKB">
        <authorList>
            <consortium name="Ensembl"/>
        </authorList>
    </citation>
    <scope>IDENTIFICATION</scope>
</reference>
<dbReference type="AlphaFoldDB" id="M3XKQ9"/>
<accession>M3XKQ9</accession>
<dbReference type="Pfam" id="PF01593">
    <property type="entry name" value="Amino_oxidase"/>
    <property type="match status" value="1"/>
</dbReference>
<proteinExistence type="inferred from homology"/>
<dbReference type="PANTHER" id="PTHR43563:SF14">
    <property type="entry name" value="AMINE OXIDASE"/>
    <property type="match status" value="1"/>
</dbReference>
<reference evidence="13" key="3">
    <citation type="submission" date="2025-09" db="UniProtKB">
        <authorList>
            <consortium name="Ensembl"/>
        </authorList>
    </citation>
    <scope>IDENTIFICATION</scope>
</reference>
<dbReference type="GeneID" id="106703932"/>
<feature type="binding site" evidence="9">
    <location>
        <position position="243"/>
    </location>
    <ligand>
        <name>FAD</name>
        <dbReference type="ChEBI" id="CHEBI:57692"/>
    </ligand>
</feature>
<feature type="binding site" evidence="9">
    <location>
        <position position="350"/>
    </location>
    <ligand>
        <name>substrate</name>
    </ligand>
</feature>
<evidence type="ECO:0000256" key="7">
    <source>
        <dbReference type="ARBA" id="ARBA00023002"/>
    </source>
</evidence>
<evidence type="ECO:0000259" key="12">
    <source>
        <dbReference type="Pfam" id="PF01593"/>
    </source>
</evidence>
<keyword evidence="6 10" id="KW-0274">FAD</keyword>
<dbReference type="GO" id="GO:0097621">
    <property type="term" value="F:monoamine oxidase activity"/>
    <property type="evidence" value="ECO:0007669"/>
    <property type="project" value="UniProtKB-EC"/>
</dbReference>
<evidence type="ECO:0000256" key="9">
    <source>
        <dbReference type="PIRSR" id="PIRSR601613-1"/>
    </source>
</evidence>
<keyword evidence="10" id="KW-1133">Transmembrane helix</keyword>
<name>M3XKQ9_LATCH</name>
<dbReference type="PRINTS" id="PR00757">
    <property type="entry name" value="AMINEOXDASEF"/>
</dbReference>
<evidence type="ECO:0000256" key="3">
    <source>
        <dbReference type="ARBA" id="ARBA00005995"/>
    </source>
</evidence>
<dbReference type="Ensembl" id="ENSLACT00000026572.1">
    <property type="protein sequence ID" value="ENSLACP00000023315.1"/>
    <property type="gene ID" value="ENSLACG00000013915.2"/>
</dbReference>
<reference evidence="14" key="1">
    <citation type="submission" date="2011-08" db="EMBL/GenBank/DDBJ databases">
        <title>The draft genome of Latimeria chalumnae.</title>
        <authorList>
            <person name="Di Palma F."/>
            <person name="Alfoldi J."/>
            <person name="Johnson J."/>
            <person name="Berlin A."/>
            <person name="Gnerre S."/>
            <person name="Jaffe D."/>
            <person name="MacCallum I."/>
            <person name="Young S."/>
            <person name="Walker B.J."/>
            <person name="Lander E."/>
            <person name="Lindblad-Toh K."/>
        </authorList>
    </citation>
    <scope>NUCLEOTIDE SEQUENCE [LARGE SCALE GENOMIC DNA]</scope>
    <source>
        <strain evidence="14">Wild caught</strain>
    </source>
</reference>
<dbReference type="OrthoDB" id="7777654at2759"/>
<evidence type="ECO:0000256" key="4">
    <source>
        <dbReference type="ARBA" id="ARBA00022630"/>
    </source>
</evidence>
<feature type="transmembrane region" description="Helical" evidence="10">
    <location>
        <begin position="496"/>
        <end position="513"/>
    </location>
</feature>
<feature type="binding site" evidence="9">
    <location>
        <position position="433"/>
    </location>
    <ligand>
        <name>FAD</name>
        <dbReference type="ChEBI" id="CHEBI:57692"/>
    </ligand>
</feature>
<keyword evidence="4 10" id="KW-0285">Flavoprotein</keyword>
<keyword evidence="14" id="KW-1185">Reference proteome</keyword>
<dbReference type="PANTHER" id="PTHR43563">
    <property type="entry name" value="AMINE OXIDASE"/>
    <property type="match status" value="1"/>
</dbReference>
<organism evidence="13 14">
    <name type="scientific">Latimeria chalumnae</name>
    <name type="common">Coelacanth</name>
    <dbReference type="NCBI Taxonomy" id="7897"/>
    <lineage>
        <taxon>Eukaryota</taxon>
        <taxon>Metazoa</taxon>
        <taxon>Chordata</taxon>
        <taxon>Craniata</taxon>
        <taxon>Vertebrata</taxon>
        <taxon>Euteleostomi</taxon>
        <taxon>Coelacanthiformes</taxon>
        <taxon>Coelacanthidae</taxon>
        <taxon>Latimeria</taxon>
    </lineage>
</organism>
<comment type="similarity">
    <text evidence="3 10">Belongs to the flavin monoamine oxidase family.</text>
</comment>
<dbReference type="eggNOG" id="KOG0029">
    <property type="taxonomic scope" value="Eukaryota"/>
</dbReference>
<feature type="chain" id="PRO_5004043796" description="Amine oxidase" evidence="11">
    <location>
        <begin position="20"/>
        <end position="529"/>
    </location>
</feature>
<keyword evidence="10" id="KW-0472">Membrane</keyword>
<evidence type="ECO:0000256" key="5">
    <source>
        <dbReference type="ARBA" id="ARBA00022787"/>
    </source>
</evidence>
<dbReference type="InterPro" id="IPR036188">
    <property type="entry name" value="FAD/NAD-bd_sf"/>
</dbReference>
<dbReference type="Proteomes" id="UP000008672">
    <property type="component" value="Unassembled WGS sequence"/>
</dbReference>
<dbReference type="EMBL" id="AFYH01091830">
    <property type="status" value="NOT_ANNOTATED_CDS"/>
    <property type="molecule type" value="Genomic_DNA"/>
</dbReference>
<evidence type="ECO:0000313" key="14">
    <source>
        <dbReference type="Proteomes" id="UP000008672"/>
    </source>
</evidence>
<evidence type="ECO:0000256" key="2">
    <source>
        <dbReference type="ARBA" id="ARBA00004362"/>
    </source>
</evidence>
<dbReference type="InterPro" id="IPR050703">
    <property type="entry name" value="Flavin_MAO"/>
</dbReference>
<dbReference type="RefSeq" id="XP_014345308.1">
    <property type="nucleotide sequence ID" value="XM_014489822.1"/>
</dbReference>
<dbReference type="SUPFAM" id="SSF54373">
    <property type="entry name" value="FAD-linked reductases, C-terminal domain"/>
    <property type="match status" value="1"/>
</dbReference>
<evidence type="ECO:0000313" key="13">
    <source>
        <dbReference type="Ensembl" id="ENSLACP00000023315.1"/>
    </source>
</evidence>
<evidence type="ECO:0000256" key="11">
    <source>
        <dbReference type="SAM" id="SignalP"/>
    </source>
</evidence>
<keyword evidence="5" id="KW-0496">Mitochondrion</keyword>
<dbReference type="KEGG" id="lcm:106703932"/>
<comment type="cofactor">
    <cofactor evidence="1 10">
        <name>FAD</name>
        <dbReference type="ChEBI" id="CHEBI:57692"/>
    </cofactor>
</comment>
<keyword evidence="11" id="KW-0732">Signal</keyword>
<comment type="subcellular location">
    <subcellularLocation>
        <location evidence="2">Mitochondrion outer membrane</location>
        <topology evidence="2">Single-pass type IV membrane protein</topology>
        <orientation evidence="2">Cytoplasmic side</orientation>
    </subcellularLocation>
</comment>
<dbReference type="GO" id="GO:0005741">
    <property type="term" value="C:mitochondrial outer membrane"/>
    <property type="evidence" value="ECO:0007669"/>
    <property type="project" value="UniProtKB-SubCell"/>
</dbReference>
<dbReference type="InterPro" id="IPR001613">
    <property type="entry name" value="Flavin_amine_oxidase"/>
</dbReference>
<dbReference type="Gene3D" id="3.90.660.10">
    <property type="match status" value="1"/>
</dbReference>
<feature type="signal peptide" evidence="11">
    <location>
        <begin position="1"/>
        <end position="19"/>
    </location>
</feature>
<gene>
    <name evidence="13" type="primary">SI:CH211-127I16.2</name>
</gene>
<dbReference type="GO" id="GO:0008131">
    <property type="term" value="F:primary methylamine oxidase activity"/>
    <property type="evidence" value="ECO:0007669"/>
    <property type="project" value="UniProtKB-ARBA"/>
</dbReference>
<protein>
    <recommendedName>
        <fullName evidence="10">Amine oxidase</fullName>
        <ecNumber evidence="10">1.4.3.-</ecNumber>
    </recommendedName>
</protein>
<keyword evidence="10" id="KW-0812">Transmembrane</keyword>
<dbReference type="SUPFAM" id="SSF51905">
    <property type="entry name" value="FAD/NAD(P)-binding domain"/>
    <property type="match status" value="1"/>
</dbReference>
<comment type="catalytic activity">
    <reaction evidence="8">
        <text>a secondary aliphatic amine + O2 + H2O = a primary amine + an aldehyde + H2O2</text>
        <dbReference type="Rhea" id="RHEA:26414"/>
        <dbReference type="ChEBI" id="CHEBI:15377"/>
        <dbReference type="ChEBI" id="CHEBI:15379"/>
        <dbReference type="ChEBI" id="CHEBI:16240"/>
        <dbReference type="ChEBI" id="CHEBI:17478"/>
        <dbReference type="ChEBI" id="CHEBI:58855"/>
        <dbReference type="ChEBI" id="CHEBI:65296"/>
        <dbReference type="EC" id="1.4.3.4"/>
    </reaction>
</comment>
<sequence>MAQWDVVIVGAGLAGLTAANQLVKKNPEFKVLVLEGKDRVGGRTVTLSLKAANGVDQWDLGGQWVGRTQHHVLELIKELELEIIPQYTTGTKFYQLGGAHAKISSYSSSIPTLSLLALIDLQLLLWKVDKLRKMVPPENPNACPQALKFDSMTVETFKQNNLWTQGAKDAMDVACKSLFGIECRQLSFLYFLLYASAAGGLMPLIEATKWSAQEYKIKGGAQQLSELLADRIGRGNILLSSRVSHILQNKDSVVVRTEDATFSCKRVIVTCPPHLAAKIHYEPSLPSKRESLTQNMPVGHYIKFIITYPTAFWREKGYSGEIVCNGCFDSPLSFTFDATSSTGNPALVGFIAAGQALEWSQKTFEERKDGVINGLVKFLGPEAAAYIQYTEKDWSQEPYSGGCPVNVMVPGMITYFHPYLRKPCGRIHWAGTETATAWCGYMSGAIQSGIRAANEVLRHINPKLLSREEEEELLKLQKSSSSINQEQQEGRSSLKYFLHFGAAIFSAFLLFHLQQKYNIIHKINSTICN</sequence>
<feature type="domain" description="Amine oxidase" evidence="12">
    <location>
        <begin position="13"/>
        <end position="457"/>
    </location>
</feature>
<evidence type="ECO:0000256" key="8">
    <source>
        <dbReference type="ARBA" id="ARBA00048448"/>
    </source>
</evidence>
<evidence type="ECO:0000256" key="6">
    <source>
        <dbReference type="ARBA" id="ARBA00022827"/>
    </source>
</evidence>
<dbReference type="Gene3D" id="3.50.50.60">
    <property type="entry name" value="FAD/NAD(P)-binding domain"/>
    <property type="match status" value="1"/>
</dbReference>
<evidence type="ECO:0000256" key="10">
    <source>
        <dbReference type="RuleBase" id="RU362067"/>
    </source>
</evidence>
<dbReference type="STRING" id="7897.ENSLACP00000023315"/>
<dbReference type="OMA" id="LWARVMH"/>